<dbReference type="PANTHER" id="PTHR40086">
    <property type="entry name" value="PHOSPHOTRANSFERASE YTMP-RELATED"/>
    <property type="match status" value="1"/>
</dbReference>
<dbReference type="InterPro" id="IPR052077">
    <property type="entry name" value="CcrZ_PhaseVar_Mediator"/>
</dbReference>
<accession>A0ABP2J0Y0</accession>
<name>A0ABP2J0Y0_9STRE</name>
<dbReference type="EMBL" id="AEDY01000139">
    <property type="protein sequence ID" value="EFO53317.1"/>
    <property type="molecule type" value="Genomic_DNA"/>
</dbReference>
<dbReference type="GO" id="GO:0016301">
    <property type="term" value="F:kinase activity"/>
    <property type="evidence" value="ECO:0007669"/>
    <property type="project" value="UniProtKB-KW"/>
</dbReference>
<dbReference type="InterPro" id="IPR011009">
    <property type="entry name" value="Kinase-like_dom_sf"/>
</dbReference>
<keyword evidence="1" id="KW-0808">Transferase</keyword>
<reference evidence="1" key="1">
    <citation type="submission" date="2010-09" db="EMBL/GenBank/DDBJ databases">
        <authorList>
            <person name="Daugherty S.C."/>
            <person name="Kilian M."/>
            <person name="Tettelin H."/>
        </authorList>
    </citation>
    <scope>NUCLEOTIDE SEQUENCE [LARGE SCALE GENOMIC DNA]</scope>
    <source>
        <strain evidence="1">SK1302</strain>
    </source>
</reference>
<comment type="caution">
    <text evidence="1">The sequence shown here is derived from an EMBL/GenBank/DDBJ whole genome shotgun (WGS) entry which is preliminary data.</text>
</comment>
<dbReference type="PANTHER" id="PTHR40086:SF1">
    <property type="entry name" value="CELL CYCLE REGULATOR CCRZ"/>
    <property type="match status" value="1"/>
</dbReference>
<dbReference type="Gene3D" id="3.30.200.20">
    <property type="entry name" value="Phosphorylase Kinase, domain 1"/>
    <property type="match status" value="1"/>
</dbReference>
<keyword evidence="1" id="KW-0418">Kinase</keyword>
<proteinExistence type="predicted"/>
<evidence type="ECO:0000313" key="1">
    <source>
        <dbReference type="EMBL" id="EFO53317.1"/>
    </source>
</evidence>
<protein>
    <submittedName>
        <fullName evidence="1">Choline kinase</fullName>
    </submittedName>
</protein>
<gene>
    <name evidence="1" type="ORF">SIN_1983</name>
</gene>
<organism evidence="1">
    <name type="scientific">Streptococcus infantis SK1302</name>
    <dbReference type="NCBI Taxonomy" id="871237"/>
    <lineage>
        <taxon>Bacteria</taxon>
        <taxon>Bacillati</taxon>
        <taxon>Bacillota</taxon>
        <taxon>Bacilli</taxon>
        <taxon>Lactobacillales</taxon>
        <taxon>Streptococcaceae</taxon>
        <taxon>Streptococcus</taxon>
    </lineage>
</organism>
<sequence>MEKIIKEKLTSLLSTDEDILSVEQLGGMTNQNYLVKTNSNQYIVKFFGKGTDKLIDRQNEKFNLELLKDLKLDVENYLFDIEAGIKVNQYIENAETLDSATIKTKFEKIAPILQTIHASGKELKRRVCSF</sequence>
<dbReference type="SUPFAM" id="SSF56112">
    <property type="entry name" value="Protein kinase-like (PK-like)"/>
    <property type="match status" value="1"/>
</dbReference>